<dbReference type="InterPro" id="IPR001054">
    <property type="entry name" value="A/G_cyclase"/>
</dbReference>
<dbReference type="EMBL" id="JAQOSQ010000007">
    <property type="protein sequence ID" value="MDJ1183354.1"/>
    <property type="molecule type" value="Genomic_DNA"/>
</dbReference>
<dbReference type="InterPro" id="IPR008984">
    <property type="entry name" value="SMAD_FHA_dom_sf"/>
</dbReference>
<gene>
    <name evidence="4" type="ORF">PMH09_09095</name>
</gene>
<evidence type="ECO:0000313" key="4">
    <source>
        <dbReference type="EMBL" id="MDJ1183354.1"/>
    </source>
</evidence>
<dbReference type="PANTHER" id="PTHR43081">
    <property type="entry name" value="ADENYLATE CYCLASE, TERMINAL-DIFFERENTIATION SPECIFIC-RELATED"/>
    <property type="match status" value="1"/>
</dbReference>
<evidence type="ECO:0000256" key="1">
    <source>
        <dbReference type="ARBA" id="ARBA00005381"/>
    </source>
</evidence>
<dbReference type="PROSITE" id="PS50125">
    <property type="entry name" value="GUANYLATE_CYCLASE_2"/>
    <property type="match status" value="1"/>
</dbReference>
<comment type="caution">
    <text evidence="4">The sequence shown here is derived from an EMBL/GenBank/DDBJ whole genome shotgun (WGS) entry which is preliminary data.</text>
</comment>
<dbReference type="SUPFAM" id="SSF49879">
    <property type="entry name" value="SMAD/FHA domain"/>
    <property type="match status" value="1"/>
</dbReference>
<evidence type="ECO:0000259" key="2">
    <source>
        <dbReference type="PROSITE" id="PS50006"/>
    </source>
</evidence>
<dbReference type="CDD" id="cd00060">
    <property type="entry name" value="FHA"/>
    <property type="match status" value="1"/>
</dbReference>
<dbReference type="Pfam" id="PF00498">
    <property type="entry name" value="FHA"/>
    <property type="match status" value="1"/>
</dbReference>
<evidence type="ECO:0000259" key="3">
    <source>
        <dbReference type="PROSITE" id="PS50125"/>
    </source>
</evidence>
<protein>
    <submittedName>
        <fullName evidence="4">Adenylate/guanylate cyclase domain-containing protein</fullName>
    </submittedName>
</protein>
<dbReference type="CDD" id="cd07302">
    <property type="entry name" value="CHD"/>
    <property type="match status" value="1"/>
</dbReference>
<dbReference type="SMART" id="SM00240">
    <property type="entry name" value="FHA"/>
    <property type="match status" value="1"/>
</dbReference>
<dbReference type="SMART" id="SM00065">
    <property type="entry name" value="GAF"/>
    <property type="match status" value="1"/>
</dbReference>
<dbReference type="Pfam" id="PF00211">
    <property type="entry name" value="Guanylate_cyc"/>
    <property type="match status" value="1"/>
</dbReference>
<dbReference type="InterPro" id="IPR050697">
    <property type="entry name" value="Adenylyl/Guanylyl_Cyclase_3/4"/>
</dbReference>
<dbReference type="SUPFAM" id="SSF55073">
    <property type="entry name" value="Nucleotide cyclase"/>
    <property type="match status" value="1"/>
</dbReference>
<dbReference type="PANTHER" id="PTHR43081:SF1">
    <property type="entry name" value="ADENYLATE CYCLASE, TERMINAL-DIFFERENTIATION SPECIFIC"/>
    <property type="match status" value="1"/>
</dbReference>
<proteinExistence type="inferred from homology"/>
<name>A0ABT7BVY4_9CYAN</name>
<keyword evidence="5" id="KW-1185">Reference proteome</keyword>
<feature type="domain" description="FHA" evidence="2">
    <location>
        <begin position="25"/>
        <end position="74"/>
    </location>
</feature>
<sequence length="543" mass="60317">MKQLKLRIQVEGNTEGVIEVETNPFVLGRSPDCHLCLPFFGVSRHHSQILQRGEGWIVEDLGSLNGTLLNGLPVTSGQWIHHGDVVQIGVVSLIVLAIATRPPKPPQNSSPPELGTDRTTILRNVKDLQQLWIQPADESDTNSSNRKAIARLKDLVDISKGLNSAGSLEGIFSQVQAAVFRDLKRIDRLALLIDIKANGRLEVVHLANRSAAQAVQNSDGSWISHSICQKVFLEQVAIQTADAQEDERFQEEISILHKGIRSVMAVPLWEEEQVFGVLYADANVSSQYAPPEAEEDLSFFSALANLVASSVQRWLLEEKLKDEENIRQRLERYHTPAVVQQMMAAGALNDGRLPLAEHEISILFADIVGFTALSERLTPSEIAELLNNFFEEMLQEVFVAKGTLDKFIGDCIMAFFGAPELQPDHADRAVTAARGMLTRLEHLNKTKRWNEPLQLRIAINSGKAVVGDIGSSQRVDYTVLGSTINLASRMEGICPPGECVVSEATYKLLRVRQGFSPMGSYRFRGIERAVRIYQTTRSQEEEQ</sequence>
<comment type="similarity">
    <text evidence="1">Belongs to the adenylyl cyclase class-3 family.</text>
</comment>
<dbReference type="Gene3D" id="3.30.450.40">
    <property type="match status" value="1"/>
</dbReference>
<dbReference type="PROSITE" id="PS50006">
    <property type="entry name" value="FHA_DOMAIN"/>
    <property type="match status" value="1"/>
</dbReference>
<dbReference type="InterPro" id="IPR003018">
    <property type="entry name" value="GAF"/>
</dbReference>
<evidence type="ECO:0000313" key="5">
    <source>
        <dbReference type="Proteomes" id="UP001232992"/>
    </source>
</evidence>
<accession>A0ABT7BVY4</accession>
<feature type="domain" description="Guanylate cyclase" evidence="3">
    <location>
        <begin position="361"/>
        <end position="491"/>
    </location>
</feature>
<dbReference type="Gene3D" id="3.30.70.1230">
    <property type="entry name" value="Nucleotide cyclase"/>
    <property type="match status" value="1"/>
</dbReference>
<dbReference type="InterPro" id="IPR029016">
    <property type="entry name" value="GAF-like_dom_sf"/>
</dbReference>
<dbReference type="Pfam" id="PF01590">
    <property type="entry name" value="GAF"/>
    <property type="match status" value="1"/>
</dbReference>
<dbReference type="InterPro" id="IPR000253">
    <property type="entry name" value="FHA_dom"/>
</dbReference>
<dbReference type="SMART" id="SM00044">
    <property type="entry name" value="CYCc"/>
    <property type="match status" value="1"/>
</dbReference>
<dbReference type="Proteomes" id="UP001232992">
    <property type="component" value="Unassembled WGS sequence"/>
</dbReference>
<reference evidence="4 5" key="1">
    <citation type="submission" date="2023-01" db="EMBL/GenBank/DDBJ databases">
        <title>Novel diversity within Roseofilum (Cyanobacteria; Desertifilaceae) from marine benthic mats with descriptions of four novel species.</title>
        <authorList>
            <person name="Wang Y."/>
            <person name="Berthold D.E."/>
            <person name="Hu J."/>
            <person name="Lefler F.W."/>
            <person name="Laughinghouse H.D. IV."/>
        </authorList>
    </citation>
    <scope>NUCLEOTIDE SEQUENCE [LARGE SCALE GENOMIC DNA]</scope>
    <source>
        <strain evidence="4 5">BLCC-M143</strain>
    </source>
</reference>
<organism evidence="4 5">
    <name type="scientific">Roseofilum casamattae BLCC-M143</name>
    <dbReference type="NCBI Taxonomy" id="3022442"/>
    <lineage>
        <taxon>Bacteria</taxon>
        <taxon>Bacillati</taxon>
        <taxon>Cyanobacteriota</taxon>
        <taxon>Cyanophyceae</taxon>
        <taxon>Desertifilales</taxon>
        <taxon>Desertifilaceae</taxon>
        <taxon>Roseofilum</taxon>
        <taxon>Roseofilum casamattae</taxon>
    </lineage>
</organism>
<dbReference type="SUPFAM" id="SSF55781">
    <property type="entry name" value="GAF domain-like"/>
    <property type="match status" value="1"/>
</dbReference>
<dbReference type="Gene3D" id="2.60.200.20">
    <property type="match status" value="1"/>
</dbReference>
<dbReference type="RefSeq" id="WP_283758009.1">
    <property type="nucleotide sequence ID" value="NZ_JAQOSQ010000007.1"/>
</dbReference>
<dbReference type="InterPro" id="IPR029787">
    <property type="entry name" value="Nucleotide_cyclase"/>
</dbReference>